<evidence type="ECO:0000313" key="2">
    <source>
        <dbReference type="EMBL" id="KEQ16389.1"/>
    </source>
</evidence>
<evidence type="ECO:0000256" key="1">
    <source>
        <dbReference type="SAM" id="SignalP"/>
    </source>
</evidence>
<comment type="caution">
    <text evidence="2">The sequence shown here is derived from an EMBL/GenBank/DDBJ whole genome shotgun (WGS) entry which is preliminary data.</text>
</comment>
<dbReference type="PANTHER" id="PTHR39335:SF1">
    <property type="entry name" value="BLL4220 PROTEIN"/>
    <property type="match status" value="1"/>
</dbReference>
<dbReference type="OrthoDB" id="9800666at2"/>
<dbReference type="eggNOG" id="COG4315">
    <property type="taxonomic scope" value="Bacteria"/>
</dbReference>
<gene>
    <name evidence="2" type="ORF">GZ78_21170</name>
</gene>
<evidence type="ECO:0008006" key="4">
    <source>
        <dbReference type="Google" id="ProtNLM"/>
    </source>
</evidence>
<dbReference type="InterPro" id="IPR005297">
    <property type="entry name" value="Lipoprotein_repeat"/>
</dbReference>
<dbReference type="AlphaFoldDB" id="A0A081ND66"/>
<protein>
    <recommendedName>
        <fullName evidence="4">Lipoprotein</fullName>
    </recommendedName>
</protein>
<reference evidence="2 3" key="1">
    <citation type="submission" date="2014-06" db="EMBL/GenBank/DDBJ databases">
        <title>Whole Genome Sequences of Three Symbiotic Endozoicomonas Bacteria.</title>
        <authorList>
            <person name="Neave M.J."/>
            <person name="Apprill A."/>
            <person name="Voolstra C.R."/>
        </authorList>
    </citation>
    <scope>NUCLEOTIDE SEQUENCE [LARGE SCALE GENOMIC DNA]</scope>
    <source>
        <strain evidence="2 3">DSM 25634</strain>
    </source>
</reference>
<dbReference type="EMBL" id="JOKH01000005">
    <property type="protein sequence ID" value="KEQ16389.1"/>
    <property type="molecule type" value="Genomic_DNA"/>
</dbReference>
<keyword evidence="1" id="KW-0732">Signal</keyword>
<dbReference type="Proteomes" id="UP000028073">
    <property type="component" value="Unassembled WGS sequence"/>
</dbReference>
<dbReference type="Pfam" id="PF03640">
    <property type="entry name" value="Lipoprotein_15"/>
    <property type="match status" value="4"/>
</dbReference>
<dbReference type="STRING" id="1137799.GZ78_21170"/>
<organism evidence="2 3">
    <name type="scientific">Endozoicomonas numazuensis</name>
    <dbReference type="NCBI Taxonomy" id="1137799"/>
    <lineage>
        <taxon>Bacteria</taxon>
        <taxon>Pseudomonadati</taxon>
        <taxon>Pseudomonadota</taxon>
        <taxon>Gammaproteobacteria</taxon>
        <taxon>Oceanospirillales</taxon>
        <taxon>Endozoicomonadaceae</taxon>
        <taxon>Endozoicomonas</taxon>
    </lineage>
</organism>
<dbReference type="PANTHER" id="PTHR39335">
    <property type="entry name" value="BLL4220 PROTEIN"/>
    <property type="match status" value="1"/>
</dbReference>
<accession>A0A081ND66</accession>
<feature type="chain" id="PRO_5001760713" description="Lipoprotein" evidence="1">
    <location>
        <begin position="22"/>
        <end position="242"/>
    </location>
</feature>
<keyword evidence="3" id="KW-1185">Reference proteome</keyword>
<sequence length="242" mass="26984">MKPRFITMVMATVLSSASVWASDMSTNTSMGDVYVDNSGMTLYTFAKDSDGKSVCEGDCAVKWPPFIAEGKSSEYFASTPGFSKIKRSDGSEQWAKNGMPLYTWFKDKKQGDITGAGVKGVWPLARADDVTVKLYNNGQQRFLVDSQNRTLYTFDKDQQNQSNCYGDCAVKWPPAYVNADLTKDGISNIKVSGGFSIVKRNDDTYQWAYQGQPLYRWFKDKTPGDTTGDGVKNVWHIVSKQP</sequence>
<name>A0A081ND66_9GAMM</name>
<evidence type="ECO:0000313" key="3">
    <source>
        <dbReference type="Proteomes" id="UP000028073"/>
    </source>
</evidence>
<dbReference type="GO" id="GO:0043448">
    <property type="term" value="P:alkane catabolic process"/>
    <property type="evidence" value="ECO:0007669"/>
    <property type="project" value="TreeGrafter"/>
</dbReference>
<feature type="signal peptide" evidence="1">
    <location>
        <begin position="1"/>
        <end position="21"/>
    </location>
</feature>
<proteinExistence type="predicted"/>